<evidence type="ECO:0000313" key="2">
    <source>
        <dbReference type="Proteomes" id="UP000823399"/>
    </source>
</evidence>
<dbReference type="AlphaFoldDB" id="A0A9P7FL04"/>
<dbReference type="GeneID" id="64695489"/>
<gene>
    <name evidence="1" type="ORF">F5147DRAFT_647727</name>
</gene>
<comment type="caution">
    <text evidence="1">The sequence shown here is derived from an EMBL/GenBank/DDBJ whole genome shotgun (WGS) entry which is preliminary data.</text>
</comment>
<dbReference type="RefSeq" id="XP_041299685.1">
    <property type="nucleotide sequence ID" value="XM_041433230.1"/>
</dbReference>
<dbReference type="Proteomes" id="UP000823399">
    <property type="component" value="Unassembled WGS sequence"/>
</dbReference>
<organism evidence="1 2">
    <name type="scientific">Suillus discolor</name>
    <dbReference type="NCBI Taxonomy" id="1912936"/>
    <lineage>
        <taxon>Eukaryota</taxon>
        <taxon>Fungi</taxon>
        <taxon>Dikarya</taxon>
        <taxon>Basidiomycota</taxon>
        <taxon>Agaricomycotina</taxon>
        <taxon>Agaricomycetes</taxon>
        <taxon>Agaricomycetidae</taxon>
        <taxon>Boletales</taxon>
        <taxon>Suillineae</taxon>
        <taxon>Suillaceae</taxon>
        <taxon>Suillus</taxon>
    </lineage>
</organism>
<keyword evidence="2" id="KW-1185">Reference proteome</keyword>
<dbReference type="OrthoDB" id="3070804at2759"/>
<accession>A0A9P7FL04</accession>
<dbReference type="EMBL" id="JABBWM010000002">
    <property type="protein sequence ID" value="KAG2119859.1"/>
    <property type="molecule type" value="Genomic_DNA"/>
</dbReference>
<sequence length="211" mass="23921">MALQKLCVVSTVTSAVFPFTVNLNEMCHITHRISTYEDWSHTSFELQRLSSPLCYAEIAPYFTDYLGAHWSIYPPQTRSCTVSAIPSHSNNNRRHHSAVFPTARDQLLGCVHHPVQHQMQHVKPDALIAPPKHAPDLPMVEKGPILSPNEPGHLYELAAGRGIDVFDADGLLEKCDSCQPKRTREREKFWREESLEGCERKGSMWMGEGMR</sequence>
<proteinExistence type="predicted"/>
<evidence type="ECO:0000313" key="1">
    <source>
        <dbReference type="EMBL" id="KAG2119859.1"/>
    </source>
</evidence>
<protein>
    <submittedName>
        <fullName evidence="1">Uncharacterized protein</fullName>
    </submittedName>
</protein>
<reference evidence="1" key="1">
    <citation type="journal article" date="2020" name="New Phytol.">
        <title>Comparative genomics reveals dynamic genome evolution in host specialist ectomycorrhizal fungi.</title>
        <authorList>
            <person name="Lofgren L.A."/>
            <person name="Nguyen N.H."/>
            <person name="Vilgalys R."/>
            <person name="Ruytinx J."/>
            <person name="Liao H.L."/>
            <person name="Branco S."/>
            <person name="Kuo A."/>
            <person name="LaButti K."/>
            <person name="Lipzen A."/>
            <person name="Andreopoulos W."/>
            <person name="Pangilinan J."/>
            <person name="Riley R."/>
            <person name="Hundley H."/>
            <person name="Na H."/>
            <person name="Barry K."/>
            <person name="Grigoriev I.V."/>
            <person name="Stajich J.E."/>
            <person name="Kennedy P.G."/>
        </authorList>
    </citation>
    <scope>NUCLEOTIDE SEQUENCE</scope>
    <source>
        <strain evidence="1">FC423</strain>
    </source>
</reference>
<name>A0A9P7FL04_9AGAM</name>